<evidence type="ECO:0000313" key="2">
    <source>
        <dbReference type="EMBL" id="RZF33346.1"/>
    </source>
</evidence>
<keyword evidence="1" id="KW-0472">Membrane</keyword>
<protein>
    <submittedName>
        <fullName evidence="2">Uncharacterized protein</fullName>
    </submittedName>
</protein>
<feature type="transmembrane region" description="Helical" evidence="1">
    <location>
        <begin position="42"/>
        <end position="62"/>
    </location>
</feature>
<dbReference type="InParanoid" id="A0A482WJD8"/>
<comment type="caution">
    <text evidence="2">The sequence shown here is derived from an EMBL/GenBank/DDBJ whole genome shotgun (WGS) entry which is preliminary data.</text>
</comment>
<gene>
    <name evidence="2" type="ORF">LSTR_LSTR007691</name>
</gene>
<feature type="transmembrane region" description="Helical" evidence="1">
    <location>
        <begin position="20"/>
        <end position="36"/>
    </location>
</feature>
<name>A0A482WJD8_LAOST</name>
<sequence length="134" mass="15875">MDNEMIMNESLRIIFRQKYLHAILFSVFLYTLGTVRNATDPLMMVVLNGSLIICGGLMQRIISRKKLIPISMVLYTLFNFPEDLLPQFEWVVRTTISIQKMNPYALLCLMTMNFYSLFSILEWYEINRALFWED</sequence>
<keyword evidence="1" id="KW-1133">Transmembrane helix</keyword>
<feature type="transmembrane region" description="Helical" evidence="1">
    <location>
        <begin position="104"/>
        <end position="124"/>
    </location>
</feature>
<dbReference type="Proteomes" id="UP000291343">
    <property type="component" value="Unassembled WGS sequence"/>
</dbReference>
<dbReference type="AlphaFoldDB" id="A0A482WJD8"/>
<keyword evidence="3" id="KW-1185">Reference proteome</keyword>
<dbReference type="EMBL" id="QKKF02034243">
    <property type="protein sequence ID" value="RZF33346.1"/>
    <property type="molecule type" value="Genomic_DNA"/>
</dbReference>
<proteinExistence type="predicted"/>
<organism evidence="2 3">
    <name type="scientific">Laodelphax striatellus</name>
    <name type="common">Small brown planthopper</name>
    <name type="synonym">Delphax striatella</name>
    <dbReference type="NCBI Taxonomy" id="195883"/>
    <lineage>
        <taxon>Eukaryota</taxon>
        <taxon>Metazoa</taxon>
        <taxon>Ecdysozoa</taxon>
        <taxon>Arthropoda</taxon>
        <taxon>Hexapoda</taxon>
        <taxon>Insecta</taxon>
        <taxon>Pterygota</taxon>
        <taxon>Neoptera</taxon>
        <taxon>Paraneoptera</taxon>
        <taxon>Hemiptera</taxon>
        <taxon>Auchenorrhyncha</taxon>
        <taxon>Fulgoroidea</taxon>
        <taxon>Delphacidae</taxon>
        <taxon>Criomorphinae</taxon>
        <taxon>Laodelphax</taxon>
    </lineage>
</organism>
<accession>A0A482WJD8</accession>
<reference evidence="2 3" key="1">
    <citation type="journal article" date="2017" name="Gigascience">
        <title>Genome sequence of the small brown planthopper, Laodelphax striatellus.</title>
        <authorList>
            <person name="Zhu J."/>
            <person name="Jiang F."/>
            <person name="Wang X."/>
            <person name="Yang P."/>
            <person name="Bao Y."/>
            <person name="Zhao W."/>
            <person name="Wang W."/>
            <person name="Lu H."/>
            <person name="Wang Q."/>
            <person name="Cui N."/>
            <person name="Li J."/>
            <person name="Chen X."/>
            <person name="Luo L."/>
            <person name="Yu J."/>
            <person name="Kang L."/>
            <person name="Cui F."/>
        </authorList>
    </citation>
    <scope>NUCLEOTIDE SEQUENCE [LARGE SCALE GENOMIC DNA]</scope>
    <source>
        <strain evidence="2">Lst14</strain>
    </source>
</reference>
<keyword evidence="1" id="KW-0812">Transmembrane</keyword>
<evidence type="ECO:0000313" key="3">
    <source>
        <dbReference type="Proteomes" id="UP000291343"/>
    </source>
</evidence>
<evidence type="ECO:0000256" key="1">
    <source>
        <dbReference type="SAM" id="Phobius"/>
    </source>
</evidence>